<feature type="domain" description="PhoU" evidence="8">
    <location>
        <begin position="16"/>
        <end position="104"/>
    </location>
</feature>
<keyword evidence="10" id="KW-1185">Reference proteome</keyword>
<dbReference type="Proteomes" id="UP000235122">
    <property type="component" value="Unassembled WGS sequence"/>
</dbReference>
<sequence>MRQEFVAQMDTLDQDLLRMSRYVRRAIERAIEAMDTCDVVVAEQTIDADDRIDELADHVDDQCLQLLALQAPVATDLRIVITSMRVSQTLERMGDLARHIAQIVRQSHPHKPAPEPIQQKIDQMAELVVQAARNVVDALTDRDIKLAGRIQDEDDKIDDLEIEINKLALDESIELTRPQLSNVLMLARFLERFGDHATSVARRLAFQIQGIAVAHAQDFSTTQE</sequence>
<evidence type="ECO:0000256" key="6">
    <source>
        <dbReference type="ARBA" id="ARBA00022592"/>
    </source>
</evidence>
<evidence type="ECO:0000256" key="5">
    <source>
        <dbReference type="ARBA" id="ARBA00022490"/>
    </source>
</evidence>
<dbReference type="NCBIfam" id="TIGR02135">
    <property type="entry name" value="phoU_full"/>
    <property type="match status" value="1"/>
</dbReference>
<dbReference type="InterPro" id="IPR028366">
    <property type="entry name" value="PhoU"/>
</dbReference>
<evidence type="ECO:0000256" key="4">
    <source>
        <dbReference type="ARBA" id="ARBA00022448"/>
    </source>
</evidence>
<accession>A0A2I1IN16</accession>
<dbReference type="SUPFAM" id="SSF109755">
    <property type="entry name" value="PhoU-like"/>
    <property type="match status" value="1"/>
</dbReference>
<dbReference type="InterPro" id="IPR038078">
    <property type="entry name" value="PhoU-like_sf"/>
</dbReference>
<keyword evidence="4 7" id="KW-0813">Transport</keyword>
<dbReference type="Gene3D" id="1.20.58.220">
    <property type="entry name" value="Phosphate transport system protein phou homolog 2, domain 2"/>
    <property type="match status" value="1"/>
</dbReference>
<dbReference type="GeneID" id="35866716"/>
<name>A0A2I1IN16_9ACTO</name>
<dbReference type="GO" id="GO:0045936">
    <property type="term" value="P:negative regulation of phosphate metabolic process"/>
    <property type="evidence" value="ECO:0007669"/>
    <property type="project" value="InterPro"/>
</dbReference>
<dbReference type="Pfam" id="PF01895">
    <property type="entry name" value="PhoU"/>
    <property type="match status" value="2"/>
</dbReference>
<dbReference type="PANTHER" id="PTHR42930:SF3">
    <property type="entry name" value="PHOSPHATE-SPECIFIC TRANSPORT SYSTEM ACCESSORY PROTEIN PHOU"/>
    <property type="match status" value="1"/>
</dbReference>
<proteinExistence type="inferred from homology"/>
<dbReference type="PANTHER" id="PTHR42930">
    <property type="entry name" value="PHOSPHATE-SPECIFIC TRANSPORT SYSTEM ACCESSORY PROTEIN PHOU"/>
    <property type="match status" value="1"/>
</dbReference>
<evidence type="ECO:0000313" key="9">
    <source>
        <dbReference type="EMBL" id="PKY72521.1"/>
    </source>
</evidence>
<dbReference type="RefSeq" id="WP_024331980.1">
    <property type="nucleotide sequence ID" value="NZ_JASOXK010000007.1"/>
</dbReference>
<dbReference type="PIRSF" id="PIRSF003107">
    <property type="entry name" value="PhoU"/>
    <property type="match status" value="1"/>
</dbReference>
<evidence type="ECO:0000256" key="2">
    <source>
        <dbReference type="ARBA" id="ARBA00008107"/>
    </source>
</evidence>
<dbReference type="STRING" id="33007.HMPREF3198_00304"/>
<dbReference type="InterPro" id="IPR026022">
    <property type="entry name" value="PhoU_dom"/>
</dbReference>
<comment type="caution">
    <text evidence="9">The sequence shown here is derived from an EMBL/GenBank/DDBJ whole genome shotgun (WGS) entry which is preliminary data.</text>
</comment>
<evidence type="ECO:0000313" key="10">
    <source>
        <dbReference type="Proteomes" id="UP000235122"/>
    </source>
</evidence>
<keyword evidence="6 7" id="KW-0592">Phosphate transport</keyword>
<feature type="domain" description="PhoU" evidence="8">
    <location>
        <begin position="121"/>
        <end position="203"/>
    </location>
</feature>
<evidence type="ECO:0000259" key="8">
    <source>
        <dbReference type="Pfam" id="PF01895"/>
    </source>
</evidence>
<evidence type="ECO:0000256" key="7">
    <source>
        <dbReference type="PIRNR" id="PIRNR003107"/>
    </source>
</evidence>
<organism evidence="9 10">
    <name type="scientific">Winkia neuii</name>
    <dbReference type="NCBI Taxonomy" id="33007"/>
    <lineage>
        <taxon>Bacteria</taxon>
        <taxon>Bacillati</taxon>
        <taxon>Actinomycetota</taxon>
        <taxon>Actinomycetes</taxon>
        <taxon>Actinomycetales</taxon>
        <taxon>Actinomycetaceae</taxon>
        <taxon>Winkia</taxon>
    </lineage>
</organism>
<dbReference type="GO" id="GO:0030643">
    <property type="term" value="P:intracellular phosphate ion homeostasis"/>
    <property type="evidence" value="ECO:0007669"/>
    <property type="project" value="InterPro"/>
</dbReference>
<comment type="similarity">
    <text evidence="2 7">Belongs to the PhoU family.</text>
</comment>
<keyword evidence="5 7" id="KW-0963">Cytoplasm</keyword>
<dbReference type="AlphaFoldDB" id="A0A2I1IN16"/>
<dbReference type="EMBL" id="PKKO01000003">
    <property type="protein sequence ID" value="PKY72521.1"/>
    <property type="molecule type" value="Genomic_DNA"/>
</dbReference>
<reference evidence="9 10" key="1">
    <citation type="submission" date="2017-12" db="EMBL/GenBank/DDBJ databases">
        <title>Phylogenetic diversity of female urinary microbiome.</title>
        <authorList>
            <person name="Thomas-White K."/>
            <person name="Wolfe A.J."/>
        </authorList>
    </citation>
    <scope>NUCLEOTIDE SEQUENCE [LARGE SCALE GENOMIC DNA]</scope>
    <source>
        <strain evidence="9 10">UMB0402</strain>
    </source>
</reference>
<comment type="function">
    <text evidence="7">Plays a role in the regulation of phosphate uptake.</text>
</comment>
<comment type="subcellular location">
    <subcellularLocation>
        <location evidence="1 7">Cytoplasm</location>
    </subcellularLocation>
</comment>
<evidence type="ECO:0000256" key="3">
    <source>
        <dbReference type="ARBA" id="ARBA00011738"/>
    </source>
</evidence>
<gene>
    <name evidence="9" type="primary">phoU</name>
    <name evidence="9" type="ORF">CYJ19_06685</name>
</gene>
<evidence type="ECO:0000256" key="1">
    <source>
        <dbReference type="ARBA" id="ARBA00004496"/>
    </source>
</evidence>
<dbReference type="GO" id="GO:0006817">
    <property type="term" value="P:phosphate ion transport"/>
    <property type="evidence" value="ECO:0007669"/>
    <property type="project" value="UniProtKB-KW"/>
</dbReference>
<dbReference type="FunFam" id="1.20.58.220:FF:000004">
    <property type="entry name" value="Phosphate-specific transport system accessory protein PhoU"/>
    <property type="match status" value="1"/>
</dbReference>
<dbReference type="GO" id="GO:0005737">
    <property type="term" value="C:cytoplasm"/>
    <property type="evidence" value="ECO:0007669"/>
    <property type="project" value="UniProtKB-SubCell"/>
</dbReference>
<comment type="subunit">
    <text evidence="3 7">Homodimer.</text>
</comment>
<protein>
    <recommendedName>
        <fullName evidence="7">Phosphate-specific transport system accessory protein PhoU</fullName>
    </recommendedName>
</protein>